<dbReference type="GeneID" id="30981971"/>
<organism evidence="1 2">
    <name type="scientific">Suhomyces tanzawaensis NRRL Y-17324</name>
    <dbReference type="NCBI Taxonomy" id="984487"/>
    <lineage>
        <taxon>Eukaryota</taxon>
        <taxon>Fungi</taxon>
        <taxon>Dikarya</taxon>
        <taxon>Ascomycota</taxon>
        <taxon>Saccharomycotina</taxon>
        <taxon>Pichiomycetes</taxon>
        <taxon>Debaryomycetaceae</taxon>
        <taxon>Suhomyces</taxon>
    </lineage>
</organism>
<evidence type="ECO:0000313" key="2">
    <source>
        <dbReference type="Proteomes" id="UP000094285"/>
    </source>
</evidence>
<evidence type="ECO:0000313" key="1">
    <source>
        <dbReference type="EMBL" id="ODV78621.1"/>
    </source>
</evidence>
<name>A0A1E4SGI3_9ASCO</name>
<gene>
    <name evidence="1" type="ORF">CANTADRAFT_26652</name>
</gene>
<dbReference type="RefSeq" id="XP_020063743.1">
    <property type="nucleotide sequence ID" value="XM_020207834.1"/>
</dbReference>
<accession>A0A1E4SGI3</accession>
<dbReference type="Proteomes" id="UP000094285">
    <property type="component" value="Unassembled WGS sequence"/>
</dbReference>
<dbReference type="EMBL" id="KV453913">
    <property type="protein sequence ID" value="ODV78621.1"/>
    <property type="molecule type" value="Genomic_DNA"/>
</dbReference>
<proteinExistence type="predicted"/>
<sequence length="275" mass="31156">MQASYRLAMLGSHLQTLAVPTPEFPMLSTEERSLYDGKTYYASRGTGSGCSVPLSLLNGLNQRNYSHLQTISAAITKVQHLRGIQSTSREYLNNPEGKVHKITKIVREFFGVTVGYVVVDGLLVLEKEFHSWLQEPVYICELLDDRDGEEREGEVVGYEEIASTLDKVKFAPVVVLQHPFTDAKLLVQNIRRLNTSCLVYVHCTDQHNGTIEFSDWNVDGLFYSTESNWAVLISKLQLDTQIDLDPQYFTELEDSLKRRLGDSYVDAEVEELVEV</sequence>
<protein>
    <submittedName>
        <fullName evidence="1">Uncharacterized protein</fullName>
    </submittedName>
</protein>
<dbReference type="AlphaFoldDB" id="A0A1E4SGI3"/>
<reference evidence="2" key="1">
    <citation type="submission" date="2016-05" db="EMBL/GenBank/DDBJ databases">
        <title>Comparative genomics of biotechnologically important yeasts.</title>
        <authorList>
            <consortium name="DOE Joint Genome Institute"/>
            <person name="Riley R."/>
            <person name="Haridas S."/>
            <person name="Wolfe K.H."/>
            <person name="Lopes M.R."/>
            <person name="Hittinger C.T."/>
            <person name="Goker M."/>
            <person name="Salamov A."/>
            <person name="Wisecaver J."/>
            <person name="Long T.M."/>
            <person name="Aerts A.L."/>
            <person name="Barry K."/>
            <person name="Choi C."/>
            <person name="Clum A."/>
            <person name="Coughlan A.Y."/>
            <person name="Deshpande S."/>
            <person name="Douglass A.P."/>
            <person name="Hanson S.J."/>
            <person name="Klenk H.-P."/>
            <person name="Labutti K."/>
            <person name="Lapidus A."/>
            <person name="Lindquist E."/>
            <person name="Lipzen A."/>
            <person name="Meier-Kolthoff J.P."/>
            <person name="Ohm R.A."/>
            <person name="Otillar R.P."/>
            <person name="Pangilinan J."/>
            <person name="Peng Y."/>
            <person name="Rokas A."/>
            <person name="Rosa C.A."/>
            <person name="Scheuner C."/>
            <person name="Sibirny A.A."/>
            <person name="Slot J.C."/>
            <person name="Stielow J.B."/>
            <person name="Sun H."/>
            <person name="Kurtzman C.P."/>
            <person name="Blackwell M."/>
            <person name="Grigoriev I.V."/>
            <person name="Jeffries T.W."/>
        </authorList>
    </citation>
    <scope>NUCLEOTIDE SEQUENCE [LARGE SCALE GENOMIC DNA]</scope>
    <source>
        <strain evidence="2">NRRL Y-17324</strain>
    </source>
</reference>
<keyword evidence="2" id="KW-1185">Reference proteome</keyword>